<dbReference type="EMBL" id="AGNL01006812">
    <property type="protein sequence ID" value="EJK71768.1"/>
    <property type="molecule type" value="Genomic_DNA"/>
</dbReference>
<accession>K0SZK3</accession>
<keyword evidence="3" id="KW-1185">Reference proteome</keyword>
<organism evidence="2 3">
    <name type="scientific">Thalassiosira oceanica</name>
    <name type="common">Marine diatom</name>
    <dbReference type="NCBI Taxonomy" id="159749"/>
    <lineage>
        <taxon>Eukaryota</taxon>
        <taxon>Sar</taxon>
        <taxon>Stramenopiles</taxon>
        <taxon>Ochrophyta</taxon>
        <taxon>Bacillariophyta</taxon>
        <taxon>Coscinodiscophyceae</taxon>
        <taxon>Thalassiosirophycidae</taxon>
        <taxon>Thalassiosirales</taxon>
        <taxon>Thalassiosiraceae</taxon>
        <taxon>Thalassiosira</taxon>
    </lineage>
</organism>
<protein>
    <submittedName>
        <fullName evidence="2">Uncharacterized protein</fullName>
    </submittedName>
</protein>
<dbReference type="InterPro" id="IPR003226">
    <property type="entry name" value="MYG1_exonuclease"/>
</dbReference>
<gene>
    <name evidence="2" type="ORF">THAOC_06762</name>
</gene>
<evidence type="ECO:0000313" key="2">
    <source>
        <dbReference type="EMBL" id="EJK71768.1"/>
    </source>
</evidence>
<dbReference type="Pfam" id="PF03690">
    <property type="entry name" value="MYG1_exonuc"/>
    <property type="match status" value="1"/>
</dbReference>
<evidence type="ECO:0000313" key="3">
    <source>
        <dbReference type="Proteomes" id="UP000266841"/>
    </source>
</evidence>
<dbReference type="Proteomes" id="UP000266841">
    <property type="component" value="Unassembled WGS sequence"/>
</dbReference>
<comment type="caution">
    <text evidence="2">The sequence shown here is derived from an EMBL/GenBank/DDBJ whole genome shotgun (WGS) entry which is preliminary data.</text>
</comment>
<name>K0SZK3_THAOC</name>
<dbReference type="PANTHER" id="PTHR11215:SF1">
    <property type="entry name" value="MYG1 EXONUCLEASE"/>
    <property type="match status" value="1"/>
</dbReference>
<dbReference type="OrthoDB" id="10265310at2759"/>
<evidence type="ECO:0000256" key="1">
    <source>
        <dbReference type="ARBA" id="ARBA00010105"/>
    </source>
</evidence>
<reference evidence="2 3" key="1">
    <citation type="journal article" date="2012" name="Genome Biol.">
        <title>Genome and low-iron response of an oceanic diatom adapted to chronic iron limitation.</title>
        <authorList>
            <person name="Lommer M."/>
            <person name="Specht M."/>
            <person name="Roy A.S."/>
            <person name="Kraemer L."/>
            <person name="Andreson R."/>
            <person name="Gutowska M.A."/>
            <person name="Wolf J."/>
            <person name="Bergner S.V."/>
            <person name="Schilhabel M.B."/>
            <person name="Klostermeier U.C."/>
            <person name="Beiko R.G."/>
            <person name="Rosenstiel P."/>
            <person name="Hippler M."/>
            <person name="Laroche J."/>
        </authorList>
    </citation>
    <scope>NUCLEOTIDE SEQUENCE [LARGE SCALE GENOMIC DNA]</scope>
    <source>
        <strain evidence="2 3">CCMP1005</strain>
    </source>
</reference>
<dbReference type="GO" id="GO:0005634">
    <property type="term" value="C:nucleus"/>
    <property type="evidence" value="ECO:0007669"/>
    <property type="project" value="TreeGrafter"/>
</dbReference>
<dbReference type="AlphaFoldDB" id="K0SZK3"/>
<sequence>MAASPMYKRAKLSIPPSTKTIGTHSGTFQADEALGVWILRQLPEYRNSAVVRSRDPDTLVKCDIVIDVGGVYDHATLRYDHHQRGYDERFAKKAKPDGTEVERCTKLSASGLVYRHYGKELISTYYPNLSSELVELAYTKMYNEFMEAIDAIDTGVEPIPSDAK</sequence>
<dbReference type="PANTHER" id="PTHR11215">
    <property type="entry name" value="METAL DEPENDENT HYDROLASE - RELATED"/>
    <property type="match status" value="1"/>
</dbReference>
<dbReference type="eggNOG" id="KOG2948">
    <property type="taxonomic scope" value="Eukaryota"/>
</dbReference>
<feature type="non-terminal residue" evidence="2">
    <location>
        <position position="164"/>
    </location>
</feature>
<comment type="similarity">
    <text evidence="1">Belongs to the MYG1 family.</text>
</comment>
<dbReference type="GO" id="GO:0005737">
    <property type="term" value="C:cytoplasm"/>
    <property type="evidence" value="ECO:0007669"/>
    <property type="project" value="TreeGrafter"/>
</dbReference>
<proteinExistence type="inferred from homology"/>